<dbReference type="EMBL" id="UFXZ01000001">
    <property type="protein sequence ID" value="STC88918.1"/>
    <property type="molecule type" value="Genomic_DNA"/>
</dbReference>
<evidence type="ECO:0000313" key="1">
    <source>
        <dbReference type="EMBL" id="STC88918.1"/>
    </source>
</evidence>
<gene>
    <name evidence="1" type="ORF">NCTC12121_01969</name>
</gene>
<dbReference type="AlphaFoldDB" id="A0A376DG78"/>
<reference evidence="1 2" key="1">
    <citation type="submission" date="2018-06" db="EMBL/GenBank/DDBJ databases">
        <authorList>
            <consortium name="Pathogen Informatics"/>
            <person name="Doyle S."/>
        </authorList>
    </citation>
    <scope>NUCLEOTIDE SEQUENCE [LARGE SCALE GENOMIC DNA]</scope>
    <source>
        <strain evidence="1 2">NCTC12121</strain>
    </source>
</reference>
<proteinExistence type="predicted"/>
<organism evidence="1 2">
    <name type="scientific">Edwardsiella hoshinae</name>
    <dbReference type="NCBI Taxonomy" id="93378"/>
    <lineage>
        <taxon>Bacteria</taxon>
        <taxon>Pseudomonadati</taxon>
        <taxon>Pseudomonadota</taxon>
        <taxon>Gammaproteobacteria</taxon>
        <taxon>Enterobacterales</taxon>
        <taxon>Hafniaceae</taxon>
        <taxon>Edwardsiella</taxon>
    </lineage>
</organism>
<protein>
    <submittedName>
        <fullName evidence="1">Uncharacterized protein</fullName>
    </submittedName>
</protein>
<dbReference type="Proteomes" id="UP000255248">
    <property type="component" value="Unassembled WGS sequence"/>
</dbReference>
<name>A0A376DG78_9GAMM</name>
<accession>A0A376DG78</accession>
<evidence type="ECO:0000313" key="2">
    <source>
        <dbReference type="Proteomes" id="UP000255248"/>
    </source>
</evidence>
<sequence length="56" mass="5983">MYKGASYYLPVKVASDLAVIQRNAMASPQSADCRNVALGAAIRRRAGLAWQEGTQG</sequence>